<dbReference type="Proteomes" id="UP000827092">
    <property type="component" value="Unassembled WGS sequence"/>
</dbReference>
<protein>
    <submittedName>
        <fullName evidence="1">Uncharacterized protein</fullName>
    </submittedName>
</protein>
<gene>
    <name evidence="1" type="ORF">JTE90_001866</name>
</gene>
<proteinExistence type="predicted"/>
<name>A0AAV6VP32_9ARAC</name>
<accession>A0AAV6VP32</accession>
<comment type="caution">
    <text evidence="1">The sequence shown here is derived from an EMBL/GenBank/DDBJ whole genome shotgun (WGS) entry which is preliminary data.</text>
</comment>
<dbReference type="AlphaFoldDB" id="A0AAV6VP32"/>
<dbReference type="EMBL" id="JAFNEN010000045">
    <property type="protein sequence ID" value="KAG8198028.1"/>
    <property type="molecule type" value="Genomic_DNA"/>
</dbReference>
<evidence type="ECO:0000313" key="1">
    <source>
        <dbReference type="EMBL" id="KAG8198028.1"/>
    </source>
</evidence>
<sequence>MLRASDSDVEHSPSFFQNCHHWDDDEADDGWHPLPLTLARGWQEIPTSLPSGSRVAAWIGPETRDTQHRTDYFSKPVPFDAEPLLPKMLSHRMSALAPTMNKEN</sequence>
<evidence type="ECO:0000313" key="2">
    <source>
        <dbReference type="Proteomes" id="UP000827092"/>
    </source>
</evidence>
<organism evidence="1 2">
    <name type="scientific">Oedothorax gibbosus</name>
    <dbReference type="NCBI Taxonomy" id="931172"/>
    <lineage>
        <taxon>Eukaryota</taxon>
        <taxon>Metazoa</taxon>
        <taxon>Ecdysozoa</taxon>
        <taxon>Arthropoda</taxon>
        <taxon>Chelicerata</taxon>
        <taxon>Arachnida</taxon>
        <taxon>Araneae</taxon>
        <taxon>Araneomorphae</taxon>
        <taxon>Entelegynae</taxon>
        <taxon>Araneoidea</taxon>
        <taxon>Linyphiidae</taxon>
        <taxon>Erigoninae</taxon>
        <taxon>Oedothorax</taxon>
    </lineage>
</organism>
<reference evidence="1 2" key="1">
    <citation type="journal article" date="2022" name="Nat. Ecol. Evol.">
        <title>A masculinizing supergene underlies an exaggerated male reproductive morph in a spider.</title>
        <authorList>
            <person name="Hendrickx F."/>
            <person name="De Corte Z."/>
            <person name="Sonet G."/>
            <person name="Van Belleghem S.M."/>
            <person name="Kostlbacher S."/>
            <person name="Vangestel C."/>
        </authorList>
    </citation>
    <scope>NUCLEOTIDE SEQUENCE [LARGE SCALE GENOMIC DNA]</scope>
    <source>
        <strain evidence="1">W744_W776</strain>
    </source>
</reference>
<keyword evidence="2" id="KW-1185">Reference proteome</keyword>